<proteinExistence type="predicted"/>
<dbReference type="AlphaFoldDB" id="A0A518V1U4"/>
<protein>
    <submittedName>
        <fullName evidence="1">Uncharacterized protein</fullName>
    </submittedName>
</protein>
<geneLocation type="plasmid" evidence="1 2">
    <name>p1821L01</name>
</geneLocation>
<sequence length="162" mass="19037">MFSMEETQTLFASLDNLLSLKILYDCGYDIQPLSNWTEEYGSYSNYSGFQILFKSISILFTSCSDYEEVDDTYSVHRIFVHDTNLKKLIEMKSSEDQGKFINPYHQTYCDYTDAEMIISPNENGFTLELHETPICYSNFIETLIQLRRKIDEFCNQFCKGDY</sequence>
<organism evidence="1 2">
    <name type="scientific">Brevibacillus laterosporus</name>
    <name type="common">Bacillus laterosporus</name>
    <dbReference type="NCBI Taxonomy" id="1465"/>
    <lineage>
        <taxon>Bacteria</taxon>
        <taxon>Bacillati</taxon>
        <taxon>Bacillota</taxon>
        <taxon>Bacilli</taxon>
        <taxon>Bacillales</taxon>
        <taxon>Paenibacillaceae</taxon>
        <taxon>Brevibacillus</taxon>
    </lineage>
</organism>
<evidence type="ECO:0000313" key="1">
    <source>
        <dbReference type="EMBL" id="QDX90958.1"/>
    </source>
</evidence>
<dbReference type="EMBL" id="CP033461">
    <property type="protein sequence ID" value="QDX90958.1"/>
    <property type="molecule type" value="Genomic_DNA"/>
</dbReference>
<name>A0A518V1U4_BRELA</name>
<dbReference type="OrthoDB" id="9913702at2"/>
<reference evidence="1 2" key="1">
    <citation type="submission" date="2018-11" db="EMBL/GenBank/DDBJ databases">
        <title>Phylogenetic determinants of toxin gene distribution in genomes of Brevibacillus laterosporus.</title>
        <authorList>
            <person name="Glare T.R."/>
            <person name="Durrant A."/>
            <person name="Berry C."/>
            <person name="Palma L."/>
            <person name="Ormskirk M."/>
            <person name="Cox M.O."/>
        </authorList>
    </citation>
    <scope>NUCLEOTIDE SEQUENCE [LARGE SCALE GENOMIC DNA]</scope>
    <source>
        <strain evidence="1 2">1821L</strain>
        <plasmid evidence="1 2">p1821L01</plasmid>
    </source>
</reference>
<gene>
    <name evidence="1" type="ORF">EEL30_00300</name>
</gene>
<keyword evidence="1" id="KW-0614">Plasmid</keyword>
<evidence type="ECO:0000313" key="2">
    <source>
        <dbReference type="Proteomes" id="UP000319432"/>
    </source>
</evidence>
<keyword evidence="2" id="KW-1185">Reference proteome</keyword>
<dbReference type="Proteomes" id="UP000319432">
    <property type="component" value="Plasmid p1821L01"/>
</dbReference>
<accession>A0A518V1U4</accession>